<name>A0A6I1Q8Z7_PARAM</name>
<evidence type="ECO:0000313" key="4">
    <source>
        <dbReference type="Proteomes" id="UP000592780"/>
    </source>
</evidence>
<dbReference type="InterPro" id="IPR010982">
    <property type="entry name" value="Lambda_DNA-bd_dom_sf"/>
</dbReference>
<gene>
    <name evidence="3" type="ORF">HDG40_005416</name>
</gene>
<accession>A0A6I1Q8Z7</accession>
<dbReference type="AlphaFoldDB" id="A0A6I1Q8Z7"/>
<dbReference type="CDD" id="cd00093">
    <property type="entry name" value="HTH_XRE"/>
    <property type="match status" value="1"/>
</dbReference>
<dbReference type="InterPro" id="IPR001387">
    <property type="entry name" value="Cro/C1-type_HTH"/>
</dbReference>
<dbReference type="GO" id="GO:0005829">
    <property type="term" value="C:cytosol"/>
    <property type="evidence" value="ECO:0007669"/>
    <property type="project" value="TreeGrafter"/>
</dbReference>
<dbReference type="Pfam" id="PF01381">
    <property type="entry name" value="HTH_3"/>
    <property type="match status" value="1"/>
</dbReference>
<dbReference type="InterPro" id="IPR050807">
    <property type="entry name" value="TransReg_Diox_bact_type"/>
</dbReference>
<dbReference type="GO" id="GO:0003700">
    <property type="term" value="F:DNA-binding transcription factor activity"/>
    <property type="evidence" value="ECO:0007669"/>
    <property type="project" value="TreeGrafter"/>
</dbReference>
<dbReference type="Proteomes" id="UP000592780">
    <property type="component" value="Unassembled WGS sequence"/>
</dbReference>
<feature type="compositionally biased region" description="Polar residues" evidence="2">
    <location>
        <begin position="108"/>
        <end position="123"/>
    </location>
</feature>
<proteinExistence type="predicted"/>
<comment type="caution">
    <text evidence="3">The sequence shown here is derived from an EMBL/GenBank/DDBJ whole genome shotgun (WGS) entry which is preliminary data.</text>
</comment>
<dbReference type="EMBL" id="JACHDD010000008">
    <property type="protein sequence ID" value="MBB5427237.1"/>
    <property type="molecule type" value="Genomic_DNA"/>
</dbReference>
<feature type="region of interest" description="Disordered" evidence="2">
    <location>
        <begin position="98"/>
        <end position="133"/>
    </location>
</feature>
<dbReference type="RefSeq" id="WP_018435967.1">
    <property type="nucleotide sequence ID" value="NZ_JACHDD010000008.1"/>
</dbReference>
<dbReference type="SMART" id="SM00530">
    <property type="entry name" value="HTH_XRE"/>
    <property type="match status" value="1"/>
</dbReference>
<dbReference type="SUPFAM" id="SSF47413">
    <property type="entry name" value="lambda repressor-like DNA-binding domains"/>
    <property type="match status" value="1"/>
</dbReference>
<organism evidence="3 4">
    <name type="scientific">Paraburkholderia atlantica</name>
    <dbReference type="NCBI Taxonomy" id="2654982"/>
    <lineage>
        <taxon>Bacteria</taxon>
        <taxon>Pseudomonadati</taxon>
        <taxon>Pseudomonadota</taxon>
        <taxon>Betaproteobacteria</taxon>
        <taxon>Burkholderiales</taxon>
        <taxon>Burkholderiaceae</taxon>
        <taxon>Paraburkholderia</taxon>
    </lineage>
</organism>
<dbReference type="GO" id="GO:0003677">
    <property type="term" value="F:DNA binding"/>
    <property type="evidence" value="ECO:0007669"/>
    <property type="project" value="UniProtKB-KW"/>
</dbReference>
<dbReference type="OrthoDB" id="1097442at2"/>
<keyword evidence="4" id="KW-1185">Reference proteome</keyword>
<evidence type="ECO:0000256" key="2">
    <source>
        <dbReference type="SAM" id="MobiDB-lite"/>
    </source>
</evidence>
<dbReference type="Gene3D" id="1.10.260.40">
    <property type="entry name" value="lambda repressor-like DNA-binding domains"/>
    <property type="match status" value="1"/>
</dbReference>
<keyword evidence="1" id="KW-0238">DNA-binding</keyword>
<dbReference type="PANTHER" id="PTHR46797">
    <property type="entry name" value="HTH-TYPE TRANSCRIPTIONAL REGULATOR"/>
    <property type="match status" value="1"/>
</dbReference>
<sequence length="133" mass="14697">MELAEVFGAVLRQRRVQAALTQEQLAFEADIRRNYVSMLELGQHQPTLTMLFALATALKCSPADLLAEVEQKLKKARRSKKKKPTVIKTRVSVSAAHKSALKVAKKPTNASAKKMSTGSSTVRPNRRLRGEAI</sequence>
<evidence type="ECO:0000313" key="3">
    <source>
        <dbReference type="EMBL" id="MBB5427237.1"/>
    </source>
</evidence>
<protein>
    <submittedName>
        <fullName evidence="3">Transcriptional regulator with XRE-family HTH domain</fullName>
    </submittedName>
</protein>
<dbReference type="PROSITE" id="PS50943">
    <property type="entry name" value="HTH_CROC1"/>
    <property type="match status" value="1"/>
</dbReference>
<dbReference type="PANTHER" id="PTHR46797:SF1">
    <property type="entry name" value="METHYLPHOSPHONATE SYNTHASE"/>
    <property type="match status" value="1"/>
</dbReference>
<reference evidence="3 4" key="1">
    <citation type="submission" date="2020-08" db="EMBL/GenBank/DDBJ databases">
        <title>Genomic Encyclopedia of Type Strains, Phase IV (KMG-V): Genome sequencing to study the core and pangenomes of soil and plant-associated prokaryotes.</title>
        <authorList>
            <person name="Whitman W."/>
        </authorList>
    </citation>
    <scope>NUCLEOTIDE SEQUENCE [LARGE SCALE GENOMIC DNA]</scope>
    <source>
        <strain evidence="3 4">JPY158</strain>
    </source>
</reference>
<evidence type="ECO:0000256" key="1">
    <source>
        <dbReference type="ARBA" id="ARBA00023125"/>
    </source>
</evidence>